<accession>A0ABN3N6N4</accession>
<feature type="region of interest" description="Disordered" evidence="1">
    <location>
        <begin position="57"/>
        <end position="86"/>
    </location>
</feature>
<dbReference type="EMBL" id="BAAATM010000001">
    <property type="protein sequence ID" value="GAA2515093.1"/>
    <property type="molecule type" value="Genomic_DNA"/>
</dbReference>
<feature type="compositionally biased region" description="Basic and acidic residues" evidence="1">
    <location>
        <begin position="72"/>
        <end position="83"/>
    </location>
</feature>
<organism evidence="2 3">
    <name type="scientific">Streptomyces levis</name>
    <dbReference type="NCBI Taxonomy" id="285566"/>
    <lineage>
        <taxon>Bacteria</taxon>
        <taxon>Bacillati</taxon>
        <taxon>Actinomycetota</taxon>
        <taxon>Actinomycetes</taxon>
        <taxon>Kitasatosporales</taxon>
        <taxon>Streptomycetaceae</taxon>
        <taxon>Streptomyces</taxon>
    </lineage>
</organism>
<feature type="compositionally biased region" description="Basic residues" evidence="1">
    <location>
        <begin position="57"/>
        <end position="71"/>
    </location>
</feature>
<evidence type="ECO:0000313" key="2">
    <source>
        <dbReference type="EMBL" id="GAA2515093.1"/>
    </source>
</evidence>
<gene>
    <name evidence="2" type="ORF">GCM10010423_02820</name>
</gene>
<keyword evidence="3" id="KW-1185">Reference proteome</keyword>
<proteinExistence type="predicted"/>
<sequence>MGAGTSQGAPEVFRRELPPRTCGNAEQRETREARSPGAGGGFGGRCAVQLVGVRRRKGVRQMRHAPPRHSARRYEERMRRGQEGEVVQLACRSGRRAGQEGSSTP</sequence>
<name>A0ABN3N6N4_9ACTN</name>
<reference evidence="2 3" key="1">
    <citation type="journal article" date="2019" name="Int. J. Syst. Evol. Microbiol.">
        <title>The Global Catalogue of Microorganisms (GCM) 10K type strain sequencing project: providing services to taxonomists for standard genome sequencing and annotation.</title>
        <authorList>
            <consortium name="The Broad Institute Genomics Platform"/>
            <consortium name="The Broad Institute Genome Sequencing Center for Infectious Disease"/>
            <person name="Wu L."/>
            <person name="Ma J."/>
        </authorList>
    </citation>
    <scope>NUCLEOTIDE SEQUENCE [LARGE SCALE GENOMIC DNA]</scope>
    <source>
        <strain evidence="2 3">JCM 6924</strain>
    </source>
</reference>
<comment type="caution">
    <text evidence="2">The sequence shown here is derived from an EMBL/GenBank/DDBJ whole genome shotgun (WGS) entry which is preliminary data.</text>
</comment>
<evidence type="ECO:0000256" key="1">
    <source>
        <dbReference type="SAM" id="MobiDB-lite"/>
    </source>
</evidence>
<dbReference type="Proteomes" id="UP001501095">
    <property type="component" value="Unassembled WGS sequence"/>
</dbReference>
<protein>
    <submittedName>
        <fullName evidence="2">Uncharacterized protein</fullName>
    </submittedName>
</protein>
<feature type="region of interest" description="Disordered" evidence="1">
    <location>
        <begin position="1"/>
        <end position="45"/>
    </location>
</feature>
<evidence type="ECO:0000313" key="3">
    <source>
        <dbReference type="Proteomes" id="UP001501095"/>
    </source>
</evidence>